<accession>A0A6H5GZQ3</accession>
<dbReference type="Proteomes" id="UP000479000">
    <property type="component" value="Unassembled WGS sequence"/>
</dbReference>
<evidence type="ECO:0000313" key="1">
    <source>
        <dbReference type="EMBL" id="CAB0008691.1"/>
    </source>
</evidence>
<sequence>MEGTIFIRNSADDRLNIGTMIPDFVNALISSDILRIKAGAATSDLGILGLVLAHNQKGTQGERCCSLVFFNTITNVK</sequence>
<dbReference type="AlphaFoldDB" id="A0A6H5GZQ3"/>
<organism evidence="1 2">
    <name type="scientific">Nesidiocoris tenuis</name>
    <dbReference type="NCBI Taxonomy" id="355587"/>
    <lineage>
        <taxon>Eukaryota</taxon>
        <taxon>Metazoa</taxon>
        <taxon>Ecdysozoa</taxon>
        <taxon>Arthropoda</taxon>
        <taxon>Hexapoda</taxon>
        <taxon>Insecta</taxon>
        <taxon>Pterygota</taxon>
        <taxon>Neoptera</taxon>
        <taxon>Paraneoptera</taxon>
        <taxon>Hemiptera</taxon>
        <taxon>Heteroptera</taxon>
        <taxon>Panheteroptera</taxon>
        <taxon>Cimicomorpha</taxon>
        <taxon>Miridae</taxon>
        <taxon>Dicyphina</taxon>
        <taxon>Nesidiocoris</taxon>
    </lineage>
</organism>
<keyword evidence="2" id="KW-1185">Reference proteome</keyword>
<proteinExistence type="predicted"/>
<dbReference type="EMBL" id="CADCXU010020609">
    <property type="protein sequence ID" value="CAB0008691.1"/>
    <property type="molecule type" value="Genomic_DNA"/>
</dbReference>
<gene>
    <name evidence="1" type="ORF">NTEN_LOCUS13932</name>
</gene>
<feature type="non-terminal residue" evidence="1">
    <location>
        <position position="77"/>
    </location>
</feature>
<evidence type="ECO:0000313" key="2">
    <source>
        <dbReference type="Proteomes" id="UP000479000"/>
    </source>
</evidence>
<protein>
    <submittedName>
        <fullName evidence="1">Uncharacterized protein</fullName>
    </submittedName>
</protein>
<name>A0A6H5GZQ3_9HEMI</name>
<reference evidence="1 2" key="1">
    <citation type="submission" date="2020-02" db="EMBL/GenBank/DDBJ databases">
        <authorList>
            <person name="Ferguson B K."/>
        </authorList>
    </citation>
    <scope>NUCLEOTIDE SEQUENCE [LARGE SCALE GENOMIC DNA]</scope>
</reference>